<dbReference type="AlphaFoldDB" id="I8XNB0"/>
<evidence type="ECO:0000256" key="1">
    <source>
        <dbReference type="SAM" id="SignalP"/>
    </source>
</evidence>
<dbReference type="PATRIC" id="fig|997884.3.peg.1136"/>
<dbReference type="EMBL" id="AGXS01000015">
    <property type="protein sequence ID" value="EIY51572.1"/>
    <property type="molecule type" value="Genomic_DNA"/>
</dbReference>
<dbReference type="HOGENOM" id="CLU_042245_0_0_10"/>
<gene>
    <name evidence="2" type="ORF">HMPREF1068_01119</name>
</gene>
<dbReference type="STRING" id="997884.HMPREF1068_01119"/>
<evidence type="ECO:0000313" key="2">
    <source>
        <dbReference type="EMBL" id="EIY51572.1"/>
    </source>
</evidence>
<evidence type="ECO:0008006" key="4">
    <source>
        <dbReference type="Google" id="ProtNLM"/>
    </source>
</evidence>
<dbReference type="Proteomes" id="UP000003089">
    <property type="component" value="Unassembled WGS sequence"/>
</dbReference>
<dbReference type="RefSeq" id="WP_007484075.1">
    <property type="nucleotide sequence ID" value="NZ_JH724314.1"/>
</dbReference>
<evidence type="ECO:0000313" key="3">
    <source>
        <dbReference type="Proteomes" id="UP000003089"/>
    </source>
</evidence>
<keyword evidence="1" id="KW-0732">Signal</keyword>
<comment type="caution">
    <text evidence="2">The sequence shown here is derived from an EMBL/GenBank/DDBJ whole genome shotgun (WGS) entry which is preliminary data.</text>
</comment>
<proteinExistence type="predicted"/>
<dbReference type="eggNOG" id="COG1305">
    <property type="taxonomic scope" value="Bacteria"/>
</dbReference>
<name>I8XNB0_9BACE</name>
<feature type="chain" id="PRO_5003716720" description="Transglutaminase-like domain-containing protein" evidence="1">
    <location>
        <begin position="23"/>
        <end position="512"/>
    </location>
</feature>
<keyword evidence="3" id="KW-1185">Reference proteome</keyword>
<feature type="signal peptide" evidence="1">
    <location>
        <begin position="1"/>
        <end position="22"/>
    </location>
</feature>
<protein>
    <recommendedName>
        <fullName evidence="4">Transglutaminase-like domain-containing protein</fullName>
    </recommendedName>
</protein>
<reference evidence="2 3" key="1">
    <citation type="submission" date="2012-02" db="EMBL/GenBank/DDBJ databases">
        <title>The Genome Sequence of Bacteroides nordii CL02T12C05.</title>
        <authorList>
            <consortium name="The Broad Institute Genome Sequencing Platform"/>
            <person name="Earl A."/>
            <person name="Ward D."/>
            <person name="Feldgarden M."/>
            <person name="Gevers D."/>
            <person name="Zitomersky N.L."/>
            <person name="Coyne M.J."/>
            <person name="Comstock L.E."/>
            <person name="Young S.K."/>
            <person name="Zeng Q."/>
            <person name="Gargeya S."/>
            <person name="Fitzgerald M."/>
            <person name="Haas B."/>
            <person name="Abouelleil A."/>
            <person name="Alvarado L."/>
            <person name="Arachchi H.M."/>
            <person name="Berlin A."/>
            <person name="Chapman S.B."/>
            <person name="Gearin G."/>
            <person name="Goldberg J."/>
            <person name="Griggs A."/>
            <person name="Gujja S."/>
            <person name="Hansen M."/>
            <person name="Heiman D."/>
            <person name="Howarth C."/>
            <person name="Larimer J."/>
            <person name="Lui A."/>
            <person name="MacDonald P.J.P."/>
            <person name="McCowen C."/>
            <person name="Montmayeur A."/>
            <person name="Murphy C."/>
            <person name="Neiman D."/>
            <person name="Pearson M."/>
            <person name="Priest M."/>
            <person name="Roberts A."/>
            <person name="Saif S."/>
            <person name="Shea T."/>
            <person name="Sisk P."/>
            <person name="Stolte C."/>
            <person name="Sykes S."/>
            <person name="Wortman J."/>
            <person name="Nusbaum C."/>
            <person name="Birren B."/>
        </authorList>
    </citation>
    <scope>NUCLEOTIDE SEQUENCE [LARGE SCALE GENOMIC DNA]</scope>
    <source>
        <strain evidence="2 3">CL02T12C05</strain>
    </source>
</reference>
<organism evidence="2 3">
    <name type="scientific">Bacteroides nordii CL02T12C05</name>
    <dbReference type="NCBI Taxonomy" id="997884"/>
    <lineage>
        <taxon>Bacteria</taxon>
        <taxon>Pseudomonadati</taxon>
        <taxon>Bacteroidota</taxon>
        <taxon>Bacteroidia</taxon>
        <taxon>Bacteroidales</taxon>
        <taxon>Bacteroidaceae</taxon>
        <taxon>Bacteroides</taxon>
    </lineage>
</organism>
<accession>I8XNB0</accession>
<sequence length="512" mass="59284">MNNKLLLLLFLVSFSFSISVFAQQTTDYDRYVQQRRQEFEQYRQKRRTEFENYRAQRNKEFANYLAQRWIEYQHYRGVEAPPCPDPLKPVIKFDDGHNTLPVKLPVKGIVTIPKPQPRVPLNIMPDTPAPLPGTPSNPLLDQPLRPSVTPVPTFNTRFYGTLLKVRLEERDKFTLSSVDENVVSAKWKILADGRMDKVVDDCLAWREAMHLSDYAYVQMLGTLCNAFFGGNYSNEAVLMRVFLLAQSGYDVKCARKGSHLVLLLAIEEDVYEISYLKLDGKRYYTVDDPKGTEGYYTFPQKFSPQSQSCSVMIREKIELMDQKLSPVRRLISKRYPQLSVETQVDQNLMDLYSHYPSCKWDMYANTPMSDVLSDDILPTLKEGIAGKTEAESANMLINFVQTAFEYMTDEEQFGYERPFFVDETFYYPYSDCEDRAILYSNLVRRLLHLDVVLLHYPKHLATAVRFTSNVEGDYVMVNGQKYTVCDPTYIGADIGEAMPQFKNSEVEIVKFY</sequence>
<dbReference type="Gene3D" id="3.10.620.30">
    <property type="match status" value="1"/>
</dbReference>